<dbReference type="Pfam" id="PF13578">
    <property type="entry name" value="Methyltransf_24"/>
    <property type="match status" value="1"/>
</dbReference>
<dbReference type="EMBL" id="MT141400">
    <property type="protein sequence ID" value="QJA60208.1"/>
    <property type="molecule type" value="Genomic_DNA"/>
</dbReference>
<dbReference type="InterPro" id="IPR029063">
    <property type="entry name" value="SAM-dependent_MTases_sf"/>
</dbReference>
<dbReference type="GO" id="GO:0032259">
    <property type="term" value="P:methylation"/>
    <property type="evidence" value="ECO:0007669"/>
    <property type="project" value="UniProtKB-KW"/>
</dbReference>
<name>A0A6M3ISH1_9ZZZZ</name>
<proteinExistence type="predicted"/>
<dbReference type="Gene3D" id="3.40.50.150">
    <property type="entry name" value="Vaccinia Virus protein VP39"/>
    <property type="match status" value="1"/>
</dbReference>
<accession>A0A6M3ISH1</accession>
<sequence>MRSSYIQNNYGEVFEAIVAAFQPAICVELGVLDGYSSLAIGRGLKRNGAGRLFSYDLFDLYHYKHGSLEEVRLRVEEAGLVGFVDILKRDAFDVNVDFRTEKVSLLHVDISNTGETIKKIMELWDPIIVQGGLILFEGGTQERDEVEWMIKYQATPIKPEIESNQIIKDKYVFGTYLKFPGLTVLLKKRD</sequence>
<dbReference type="AlphaFoldDB" id="A0A6M3ISH1"/>
<keyword evidence="1" id="KW-0489">Methyltransferase</keyword>
<dbReference type="SUPFAM" id="SSF53335">
    <property type="entry name" value="S-adenosyl-L-methionine-dependent methyltransferases"/>
    <property type="match status" value="1"/>
</dbReference>
<reference evidence="1" key="1">
    <citation type="submission" date="2020-03" db="EMBL/GenBank/DDBJ databases">
        <title>The deep terrestrial virosphere.</title>
        <authorList>
            <person name="Holmfeldt K."/>
            <person name="Nilsson E."/>
            <person name="Simone D."/>
            <person name="Lopez-Fernandez M."/>
            <person name="Wu X."/>
            <person name="de Brujin I."/>
            <person name="Lundin D."/>
            <person name="Andersson A."/>
            <person name="Bertilsson S."/>
            <person name="Dopson M."/>
        </authorList>
    </citation>
    <scope>NUCLEOTIDE SEQUENCE</scope>
    <source>
        <strain evidence="2">MM415A00437</strain>
        <strain evidence="1">MM415B01161</strain>
    </source>
</reference>
<evidence type="ECO:0000313" key="2">
    <source>
        <dbReference type="EMBL" id="QJA82182.1"/>
    </source>
</evidence>
<protein>
    <submittedName>
        <fullName evidence="1">Putative methyltransferase</fullName>
    </submittedName>
</protein>
<keyword evidence="1" id="KW-0808">Transferase</keyword>
<evidence type="ECO:0000313" key="1">
    <source>
        <dbReference type="EMBL" id="QJA60208.1"/>
    </source>
</evidence>
<gene>
    <name evidence="2" type="ORF">MM415A00437_0029</name>
    <name evidence="1" type="ORF">MM415B01161_0008</name>
</gene>
<dbReference type="GO" id="GO:0008168">
    <property type="term" value="F:methyltransferase activity"/>
    <property type="evidence" value="ECO:0007669"/>
    <property type="project" value="UniProtKB-KW"/>
</dbReference>
<organism evidence="1">
    <name type="scientific">viral metagenome</name>
    <dbReference type="NCBI Taxonomy" id="1070528"/>
    <lineage>
        <taxon>unclassified sequences</taxon>
        <taxon>metagenomes</taxon>
        <taxon>organismal metagenomes</taxon>
    </lineage>
</organism>
<dbReference type="EMBL" id="MT142481">
    <property type="protein sequence ID" value="QJA82182.1"/>
    <property type="molecule type" value="Genomic_DNA"/>
</dbReference>